<dbReference type="PANTHER" id="PTHR30627">
    <property type="entry name" value="PEPTIDOGLYCAN D,D-TRANSPEPTIDASE"/>
    <property type="match status" value="1"/>
</dbReference>
<keyword evidence="4 7" id="KW-0732">Signal</keyword>
<dbReference type="Proteomes" id="UP001168380">
    <property type="component" value="Unassembled WGS sequence"/>
</dbReference>
<dbReference type="InterPro" id="IPR001460">
    <property type="entry name" value="PCN-bd_Tpept"/>
</dbReference>
<comment type="caution">
    <text evidence="9">The sequence shown here is derived from an EMBL/GenBank/DDBJ whole genome shotgun (WGS) entry which is preliminary data.</text>
</comment>
<evidence type="ECO:0000313" key="10">
    <source>
        <dbReference type="Proteomes" id="UP001168380"/>
    </source>
</evidence>
<dbReference type="EC" id="3.5.2.6" evidence="3"/>
<feature type="domain" description="Penicillin-binding protein transpeptidase" evidence="8">
    <location>
        <begin position="54"/>
        <end position="252"/>
    </location>
</feature>
<dbReference type="InterPro" id="IPR012338">
    <property type="entry name" value="Beta-lactam/transpept-like"/>
</dbReference>
<evidence type="ECO:0000256" key="1">
    <source>
        <dbReference type="ARBA" id="ARBA00001526"/>
    </source>
</evidence>
<evidence type="ECO:0000313" key="9">
    <source>
        <dbReference type="EMBL" id="MDO3383972.1"/>
    </source>
</evidence>
<dbReference type="EMBL" id="JAULRT010000062">
    <property type="protein sequence ID" value="MDO3383972.1"/>
    <property type="molecule type" value="Genomic_DNA"/>
</dbReference>
<evidence type="ECO:0000256" key="2">
    <source>
        <dbReference type="ARBA" id="ARBA00007898"/>
    </source>
</evidence>
<keyword evidence="10" id="KW-1185">Reference proteome</keyword>
<dbReference type="PANTHER" id="PTHR30627:SF6">
    <property type="entry name" value="BETA-LACTAMASE YBXI-RELATED"/>
    <property type="match status" value="1"/>
</dbReference>
<dbReference type="RefSeq" id="WP_302715138.1">
    <property type="nucleotide sequence ID" value="NZ_JAULRT010000062.1"/>
</dbReference>
<dbReference type="SUPFAM" id="SSF56601">
    <property type="entry name" value="beta-lactamase/transpeptidase-like"/>
    <property type="match status" value="1"/>
</dbReference>
<evidence type="ECO:0000256" key="5">
    <source>
        <dbReference type="ARBA" id="ARBA00022801"/>
    </source>
</evidence>
<keyword evidence="6" id="KW-0046">Antibiotic resistance</keyword>
<proteinExistence type="inferred from homology"/>
<protein>
    <recommendedName>
        <fullName evidence="3">beta-lactamase</fullName>
        <ecNumber evidence="3">3.5.2.6</ecNumber>
    </recommendedName>
</protein>
<dbReference type="InterPro" id="IPR050515">
    <property type="entry name" value="Beta-lactam/transpept"/>
</dbReference>
<evidence type="ECO:0000256" key="6">
    <source>
        <dbReference type="ARBA" id="ARBA00023251"/>
    </source>
</evidence>
<evidence type="ECO:0000256" key="4">
    <source>
        <dbReference type="ARBA" id="ARBA00022729"/>
    </source>
</evidence>
<name>A0ABT8TIP3_9GAMM</name>
<feature type="signal peptide" evidence="7">
    <location>
        <begin position="1"/>
        <end position="21"/>
    </location>
</feature>
<evidence type="ECO:0000256" key="3">
    <source>
        <dbReference type="ARBA" id="ARBA00012865"/>
    </source>
</evidence>
<comment type="similarity">
    <text evidence="2">Belongs to the class-D beta-lactamase family.</text>
</comment>
<feature type="chain" id="PRO_5047256998" description="beta-lactamase" evidence="7">
    <location>
        <begin position="22"/>
        <end position="266"/>
    </location>
</feature>
<comment type="catalytic activity">
    <reaction evidence="1">
        <text>a beta-lactam + H2O = a substituted beta-amino acid</text>
        <dbReference type="Rhea" id="RHEA:20401"/>
        <dbReference type="ChEBI" id="CHEBI:15377"/>
        <dbReference type="ChEBI" id="CHEBI:35627"/>
        <dbReference type="ChEBI" id="CHEBI:140347"/>
        <dbReference type="EC" id="3.5.2.6"/>
    </reaction>
</comment>
<dbReference type="Pfam" id="PF00905">
    <property type="entry name" value="Transpeptidase"/>
    <property type="match status" value="1"/>
</dbReference>
<reference evidence="9" key="1">
    <citation type="submission" date="2023-07" db="EMBL/GenBank/DDBJ databases">
        <title>Gilvimarinus algae sp. nov., isolated from the surface of Kelp.</title>
        <authorList>
            <person name="Sun Y.Y."/>
            <person name="Gong Y."/>
            <person name="Du Z.J."/>
        </authorList>
    </citation>
    <scope>NUCLEOTIDE SEQUENCE</scope>
    <source>
        <strain evidence="9">SDUM040014</strain>
    </source>
</reference>
<dbReference type="Gene3D" id="3.40.710.10">
    <property type="entry name" value="DD-peptidase/beta-lactamase superfamily"/>
    <property type="match status" value="1"/>
</dbReference>
<sequence length="266" mass="29551">MTPIARAAWLLMMFAAPTAMAESVANCDQPVELCTFVLYSEPTGGYTVSGEARAKQRFSPFSTFKVASSAITLQTGVVRDLTQPLNYSRDDYPPEPWWPSSWQRTPMTLPQAFQRSAVPVYRTLVSQMGSEAMTKWLQAFEYGNQDISSGLDDFWLSGSLQISALEQVAFLRRIANDEVGLDAEVTSRLLKVMQAEKADQYTLYAKTGAGYLAVDETLGWYVGWVDNAEGRYYFALNVSGNTVADIQARREALAKAYLRQAGLITN</sequence>
<organism evidence="9 10">
    <name type="scientific">Gilvimarinus algae</name>
    <dbReference type="NCBI Taxonomy" id="3058037"/>
    <lineage>
        <taxon>Bacteria</taxon>
        <taxon>Pseudomonadati</taxon>
        <taxon>Pseudomonadota</taxon>
        <taxon>Gammaproteobacteria</taxon>
        <taxon>Cellvibrionales</taxon>
        <taxon>Cellvibrionaceae</taxon>
        <taxon>Gilvimarinus</taxon>
    </lineage>
</organism>
<evidence type="ECO:0000259" key="8">
    <source>
        <dbReference type="Pfam" id="PF00905"/>
    </source>
</evidence>
<gene>
    <name evidence="9" type="ORF">QWI16_17455</name>
</gene>
<keyword evidence="5" id="KW-0378">Hydrolase</keyword>
<accession>A0ABT8TIP3</accession>
<evidence type="ECO:0000256" key="7">
    <source>
        <dbReference type="SAM" id="SignalP"/>
    </source>
</evidence>